<dbReference type="SUPFAM" id="SSF143856">
    <property type="entry name" value="DeoB insert domain-like"/>
    <property type="match status" value="1"/>
</dbReference>
<evidence type="ECO:0000256" key="6">
    <source>
        <dbReference type="ARBA" id="ARBA00023235"/>
    </source>
</evidence>
<comment type="caution">
    <text evidence="8">The sequence shown here is derived from an EMBL/GenBank/DDBJ whole genome shotgun (WGS) entry which is preliminary data.</text>
</comment>
<dbReference type="PANTHER" id="PTHR21110">
    <property type="entry name" value="PHOSPHOPENTOMUTASE"/>
    <property type="match status" value="1"/>
</dbReference>
<sequence>MIDRVIIVVLDSVGIGELPDAFKFGDEGSNTLVNTAKAVRGLNIPNLEDFGIGKIENICGVSRDVEGKAFYGKMSEVSAAKDTTSGHWEIAGVITRKPFPTYPEGFPKDVIQRFTEAIGRSILGNKPASGTEIIKELGAEHIKTGFPIVYTSADSVFQIAACEDIIPVESLYEMCESAREILKGEHNVGRVIARPFIIEKDRYIRTERRKDFSLPPPEETLLDRAVKKGYEVIAIGKIGDIFAHKGVTKEIHTSDNNDGISSTIEWIKKEEVKGIIFTNLIDFDMKYGHRNDPKGYAKALEAFDHRLPEIVSALKEKDIIIITADHGCDPTTPSTDHSREYVPLLVYGKKLGKPKSLGVRRSFADVGATVAEALLIPKFNEGESFLKELILNQA</sequence>
<evidence type="ECO:0000313" key="8">
    <source>
        <dbReference type="EMBL" id="KKN28577.1"/>
    </source>
</evidence>
<dbReference type="CDD" id="cd16009">
    <property type="entry name" value="PPM"/>
    <property type="match status" value="1"/>
</dbReference>
<proteinExistence type="inferred from homology"/>
<organism evidence="8">
    <name type="scientific">marine sediment metagenome</name>
    <dbReference type="NCBI Taxonomy" id="412755"/>
    <lineage>
        <taxon>unclassified sequences</taxon>
        <taxon>metagenomes</taxon>
        <taxon>ecological metagenomes</taxon>
    </lineage>
</organism>
<dbReference type="InterPro" id="IPR010045">
    <property type="entry name" value="DeoB"/>
</dbReference>
<keyword evidence="3" id="KW-0963">Cytoplasm</keyword>
<keyword evidence="4" id="KW-0479">Metal-binding</keyword>
<dbReference type="FunFam" id="3.30.70.1250:FF:000001">
    <property type="entry name" value="Phosphopentomutase"/>
    <property type="match status" value="1"/>
</dbReference>
<reference evidence="8" key="1">
    <citation type="journal article" date="2015" name="Nature">
        <title>Complex archaea that bridge the gap between prokaryotes and eukaryotes.</title>
        <authorList>
            <person name="Spang A."/>
            <person name="Saw J.H."/>
            <person name="Jorgensen S.L."/>
            <person name="Zaremba-Niedzwiedzka K."/>
            <person name="Martijn J."/>
            <person name="Lind A.E."/>
            <person name="van Eijk R."/>
            <person name="Schleper C."/>
            <person name="Guy L."/>
            <person name="Ettema T.J."/>
        </authorList>
    </citation>
    <scope>NUCLEOTIDE SEQUENCE</scope>
</reference>
<dbReference type="NCBIfam" id="TIGR01696">
    <property type="entry name" value="deoB"/>
    <property type="match status" value="1"/>
</dbReference>
<evidence type="ECO:0000256" key="2">
    <source>
        <dbReference type="ARBA" id="ARBA00010373"/>
    </source>
</evidence>
<keyword evidence="6" id="KW-0413">Isomerase</keyword>
<dbReference type="Gene3D" id="3.30.70.1250">
    <property type="entry name" value="Phosphopentomutase"/>
    <property type="match status" value="1"/>
</dbReference>
<accession>A0A0F9PV00</accession>
<dbReference type="InterPro" id="IPR017850">
    <property type="entry name" value="Alkaline_phosphatase_core_sf"/>
</dbReference>
<dbReference type="GO" id="GO:0008973">
    <property type="term" value="F:phosphopentomutase activity"/>
    <property type="evidence" value="ECO:0007669"/>
    <property type="project" value="InterPro"/>
</dbReference>
<dbReference type="Pfam" id="PF01676">
    <property type="entry name" value="Metalloenzyme"/>
    <property type="match status" value="1"/>
</dbReference>
<keyword evidence="5" id="KW-0464">Manganese</keyword>
<gene>
    <name evidence="8" type="ORF">LCGC14_0852800</name>
</gene>
<comment type="similarity">
    <text evidence="2">Belongs to the phosphopentomutase family.</text>
</comment>
<dbReference type="GO" id="GO:0043094">
    <property type="term" value="P:metabolic compound salvage"/>
    <property type="evidence" value="ECO:0007669"/>
    <property type="project" value="InterPro"/>
</dbReference>
<evidence type="ECO:0000256" key="3">
    <source>
        <dbReference type="ARBA" id="ARBA00022490"/>
    </source>
</evidence>
<dbReference type="AlphaFoldDB" id="A0A0F9PV00"/>
<protein>
    <recommendedName>
        <fullName evidence="7">Metalloenzyme domain-containing protein</fullName>
    </recommendedName>
</protein>
<name>A0A0F9PV00_9ZZZZ</name>
<dbReference type="InterPro" id="IPR024052">
    <property type="entry name" value="Phosphopentomutase_DeoB_cap_sf"/>
</dbReference>
<evidence type="ECO:0000256" key="4">
    <source>
        <dbReference type="ARBA" id="ARBA00022723"/>
    </source>
</evidence>
<comment type="cofactor">
    <cofactor evidence="1">
        <name>Mn(2+)</name>
        <dbReference type="ChEBI" id="CHEBI:29035"/>
    </cofactor>
</comment>
<dbReference type="SUPFAM" id="SSF53649">
    <property type="entry name" value="Alkaline phosphatase-like"/>
    <property type="match status" value="1"/>
</dbReference>
<dbReference type="InterPro" id="IPR006124">
    <property type="entry name" value="Metalloenzyme"/>
</dbReference>
<evidence type="ECO:0000256" key="5">
    <source>
        <dbReference type="ARBA" id="ARBA00023211"/>
    </source>
</evidence>
<evidence type="ECO:0000259" key="7">
    <source>
        <dbReference type="Pfam" id="PF01676"/>
    </source>
</evidence>
<dbReference type="GO" id="GO:0000287">
    <property type="term" value="F:magnesium ion binding"/>
    <property type="evidence" value="ECO:0007669"/>
    <property type="project" value="InterPro"/>
</dbReference>
<dbReference type="Gene3D" id="3.40.720.10">
    <property type="entry name" value="Alkaline Phosphatase, subunit A"/>
    <property type="match status" value="1"/>
</dbReference>
<dbReference type="GO" id="GO:0005829">
    <property type="term" value="C:cytosol"/>
    <property type="evidence" value="ECO:0007669"/>
    <property type="project" value="TreeGrafter"/>
</dbReference>
<dbReference type="PIRSF" id="PIRSF001491">
    <property type="entry name" value="Ppentomutase"/>
    <property type="match status" value="1"/>
</dbReference>
<dbReference type="PANTHER" id="PTHR21110:SF0">
    <property type="entry name" value="PHOSPHOPENTOMUTASE"/>
    <property type="match status" value="1"/>
</dbReference>
<evidence type="ECO:0000256" key="1">
    <source>
        <dbReference type="ARBA" id="ARBA00001936"/>
    </source>
</evidence>
<dbReference type="EMBL" id="LAZR01002550">
    <property type="protein sequence ID" value="KKN28577.1"/>
    <property type="molecule type" value="Genomic_DNA"/>
</dbReference>
<dbReference type="NCBIfam" id="NF003766">
    <property type="entry name" value="PRK05362.1"/>
    <property type="match status" value="1"/>
</dbReference>
<feature type="domain" description="Metalloenzyme" evidence="7">
    <location>
        <begin position="4"/>
        <end position="377"/>
    </location>
</feature>
<dbReference type="GO" id="GO:0009117">
    <property type="term" value="P:nucleotide metabolic process"/>
    <property type="evidence" value="ECO:0007669"/>
    <property type="project" value="InterPro"/>
</dbReference>
<dbReference type="HAMAP" id="MF_00740">
    <property type="entry name" value="Phosphopentomut"/>
    <property type="match status" value="1"/>
</dbReference>